<proteinExistence type="predicted"/>
<evidence type="ECO:0000313" key="2">
    <source>
        <dbReference type="Proteomes" id="UP000324800"/>
    </source>
</evidence>
<dbReference type="EMBL" id="SNRW01031071">
    <property type="protein sequence ID" value="KAA6357658.1"/>
    <property type="molecule type" value="Genomic_DNA"/>
</dbReference>
<gene>
    <name evidence="1" type="ORF">EZS28_046815</name>
</gene>
<accession>A0A5J4THD3</accession>
<dbReference type="AlphaFoldDB" id="A0A5J4THD3"/>
<protein>
    <submittedName>
        <fullName evidence="1">Uncharacterized protein</fullName>
    </submittedName>
</protein>
<reference evidence="1 2" key="1">
    <citation type="submission" date="2019-03" db="EMBL/GenBank/DDBJ databases">
        <title>Single cell metagenomics reveals metabolic interactions within the superorganism composed of flagellate Streblomastix strix and complex community of Bacteroidetes bacteria on its surface.</title>
        <authorList>
            <person name="Treitli S.C."/>
            <person name="Kolisko M."/>
            <person name="Husnik F."/>
            <person name="Keeling P."/>
            <person name="Hampl V."/>
        </authorList>
    </citation>
    <scope>NUCLEOTIDE SEQUENCE [LARGE SCALE GENOMIC DNA]</scope>
    <source>
        <strain evidence="1">ST1C</strain>
    </source>
</reference>
<organism evidence="1 2">
    <name type="scientific">Streblomastix strix</name>
    <dbReference type="NCBI Taxonomy" id="222440"/>
    <lineage>
        <taxon>Eukaryota</taxon>
        <taxon>Metamonada</taxon>
        <taxon>Preaxostyla</taxon>
        <taxon>Oxymonadida</taxon>
        <taxon>Streblomastigidae</taxon>
        <taxon>Streblomastix</taxon>
    </lineage>
</organism>
<dbReference type="Proteomes" id="UP000324800">
    <property type="component" value="Unassembled WGS sequence"/>
</dbReference>
<evidence type="ECO:0000313" key="1">
    <source>
        <dbReference type="EMBL" id="KAA6357658.1"/>
    </source>
</evidence>
<name>A0A5J4THD3_9EUKA</name>
<sequence length="312" mass="35771">MVIQFGSYFIAACVVRMVFGVPFSNMQRKSKVMEEPPEYSCIFNNLEPPRFTKKTPVVPTIEQHVPGAEIAKLMERNQQPTLSDLEKQLSPMQPICDEAQVIVSNFLQYIALIDILNFHILQKKESLVKRLKLQITTIYIPGKLNSTTDSLSKLFRSGDYTLKDGMIQMICKIWKYMATDRHIREQEQQQDQQLRNNGTLGFINTIPQCIQLQLEQDQTFYAPPIPTLLRVLAKLKQNKAQGILIAPIWPGQTWYIKLMKIYSKIHFYGPPEKKIQLGQSTTDKSQNLSPGNVGSFLLDLSQTQDQTYQGDI</sequence>
<comment type="caution">
    <text evidence="1">The sequence shown here is derived from an EMBL/GenBank/DDBJ whole genome shotgun (WGS) entry which is preliminary data.</text>
</comment>